<dbReference type="EMBL" id="KZ819662">
    <property type="protein sequence ID" value="PWN30334.1"/>
    <property type="molecule type" value="Genomic_DNA"/>
</dbReference>
<sequence>MPVSLPTLKSVRDGADTLKAGAANLKAAFAASPSISSSSLTYDPASLKHNNHAASGSTGGSSFHGHDSESIAQKLAEYAKSHSGDGSLLKAFKQKVTEMTKSTNVEDKGAATSFAAVAGVGASTGAAGILAATTQDAAFSQYHLLSHSYGFRVVYCILWIVFGVFLAFFGLQSFYWAIAPRFAPKQGKTSRRIMGGGVGGLCVGFLAGSYLGLIVTNAAATRHHNKLTAGGTFAIFLAPGLLFTLLSAHLLVLSRLFVGLLGAVCLTTILTATFGIHTILVRAVLLSIFCVILTLPLLISSKSRYPRTKRWLLNVNTSLIGSVAFLDGVALFAPPEDASRAWLDLWTLLFAPDSSPSQQAAIHSWGSSAFKGYIAGSILFAVFSLAFEAWFHRNAGESVDDEWNEYLGVYTGNVERNDATASAADRAGMYEPPRSLWTKIKDALDDGVSRRSRGPATYGNIAGGRTAPAAGGFTERPSSRQTSRRASSRTSSSRGPARFERLSKRDGDLEKLDELDSDEDDDGSTIMGDGDDDKKAEAQDNLSALPKLTVNYGGYALPPANLPRPPSYRTESSGSSGSSSSASSSASSQPRNSQLSGSTAVSSSPPSKTGGDVLKPTTVYRDPTSVRSTPASTQSSKPTPAAVSSSPPSAPSAGAARSASAPTAMVAATPSLINAIDRIQRAQAQAKEWHAQHGGTAADDSASPYGTQGVKEDNKADKPKVAAAATPAAVPSTPPATAAASSSSPPPASKTSFDGWWKREVEKK</sequence>
<feature type="compositionally biased region" description="Basic and acidic residues" evidence="1">
    <location>
        <begin position="497"/>
        <end position="514"/>
    </location>
</feature>
<organism evidence="3 4">
    <name type="scientific">Jaminaea rosea</name>
    <dbReference type="NCBI Taxonomy" id="1569628"/>
    <lineage>
        <taxon>Eukaryota</taxon>
        <taxon>Fungi</taxon>
        <taxon>Dikarya</taxon>
        <taxon>Basidiomycota</taxon>
        <taxon>Ustilaginomycotina</taxon>
        <taxon>Exobasidiomycetes</taxon>
        <taxon>Microstromatales</taxon>
        <taxon>Microstromatales incertae sedis</taxon>
        <taxon>Jaminaea</taxon>
    </lineage>
</organism>
<evidence type="ECO:0000313" key="4">
    <source>
        <dbReference type="Proteomes" id="UP000245884"/>
    </source>
</evidence>
<dbReference type="AlphaFoldDB" id="A0A316UZB6"/>
<keyword evidence="2" id="KW-0472">Membrane</keyword>
<keyword evidence="4" id="KW-1185">Reference proteome</keyword>
<feature type="transmembrane region" description="Helical" evidence="2">
    <location>
        <begin position="253"/>
        <end position="273"/>
    </location>
</feature>
<feature type="compositionally biased region" description="Basic and acidic residues" evidence="1">
    <location>
        <begin position="710"/>
        <end position="720"/>
    </location>
</feature>
<feature type="region of interest" description="Disordered" evidence="1">
    <location>
        <begin position="448"/>
        <end position="536"/>
    </location>
</feature>
<dbReference type="PANTHER" id="PTHR12460:SF38">
    <property type="entry name" value="KINETOPLAST-ASSOCIATED PROTEIN-LIKE PROTEIN"/>
    <property type="match status" value="1"/>
</dbReference>
<feature type="compositionally biased region" description="Low complexity" evidence="1">
    <location>
        <begin position="572"/>
        <end position="588"/>
    </location>
</feature>
<evidence type="ECO:0000256" key="2">
    <source>
        <dbReference type="SAM" id="Phobius"/>
    </source>
</evidence>
<evidence type="ECO:0000256" key="1">
    <source>
        <dbReference type="SAM" id="MobiDB-lite"/>
    </source>
</evidence>
<dbReference type="OrthoDB" id="3364886at2759"/>
<feature type="compositionally biased region" description="Low complexity" evidence="1">
    <location>
        <begin position="635"/>
        <end position="663"/>
    </location>
</feature>
<feature type="transmembrane region" description="Helical" evidence="2">
    <location>
        <begin position="109"/>
        <end position="132"/>
    </location>
</feature>
<proteinExistence type="predicted"/>
<dbReference type="RefSeq" id="XP_025364946.1">
    <property type="nucleotide sequence ID" value="XM_025508956.1"/>
</dbReference>
<evidence type="ECO:0000313" key="3">
    <source>
        <dbReference type="EMBL" id="PWN30334.1"/>
    </source>
</evidence>
<name>A0A316UZB6_9BASI</name>
<feature type="transmembrane region" description="Helical" evidence="2">
    <location>
        <begin position="311"/>
        <end position="333"/>
    </location>
</feature>
<gene>
    <name evidence="3" type="ORF">BDZ90DRAFT_276800</name>
</gene>
<protein>
    <recommendedName>
        <fullName evidence="5">DUF4203 domain-containing protein</fullName>
    </recommendedName>
</protein>
<keyword evidence="2" id="KW-0812">Transmembrane</keyword>
<dbReference type="GeneID" id="37030779"/>
<feature type="transmembrane region" description="Helical" evidence="2">
    <location>
        <begin position="279"/>
        <end position="299"/>
    </location>
</feature>
<reference evidence="3 4" key="1">
    <citation type="journal article" date="2018" name="Mol. Biol. Evol.">
        <title>Broad Genomic Sampling Reveals a Smut Pathogenic Ancestry of the Fungal Clade Ustilaginomycotina.</title>
        <authorList>
            <person name="Kijpornyongpan T."/>
            <person name="Mondo S.J."/>
            <person name="Barry K."/>
            <person name="Sandor L."/>
            <person name="Lee J."/>
            <person name="Lipzen A."/>
            <person name="Pangilinan J."/>
            <person name="LaButti K."/>
            <person name="Hainaut M."/>
            <person name="Henrissat B."/>
            <person name="Grigoriev I.V."/>
            <person name="Spatafora J.W."/>
            <person name="Aime M.C."/>
        </authorList>
    </citation>
    <scope>NUCLEOTIDE SEQUENCE [LARGE SCALE GENOMIC DNA]</scope>
    <source>
        <strain evidence="3 4">MCA 5214</strain>
    </source>
</reference>
<evidence type="ECO:0008006" key="5">
    <source>
        <dbReference type="Google" id="ProtNLM"/>
    </source>
</evidence>
<keyword evidence="2" id="KW-1133">Transmembrane helix</keyword>
<accession>A0A316UZB6</accession>
<feature type="compositionally biased region" description="Polar residues" evidence="1">
    <location>
        <begin position="625"/>
        <end position="634"/>
    </location>
</feature>
<feature type="transmembrane region" description="Helical" evidence="2">
    <location>
        <begin position="198"/>
        <end position="221"/>
    </location>
</feature>
<dbReference type="PANTHER" id="PTHR12460">
    <property type="entry name" value="CYCLIN-DEPENDENT KINASE INHIBITOR-RELATED PROTEIN"/>
    <property type="match status" value="1"/>
</dbReference>
<feature type="transmembrane region" description="Helical" evidence="2">
    <location>
        <begin position="152"/>
        <end position="178"/>
    </location>
</feature>
<feature type="transmembrane region" description="Helical" evidence="2">
    <location>
        <begin position="227"/>
        <end position="246"/>
    </location>
</feature>
<feature type="region of interest" description="Disordered" evidence="1">
    <location>
        <begin position="556"/>
        <end position="663"/>
    </location>
</feature>
<dbReference type="Proteomes" id="UP000245884">
    <property type="component" value="Unassembled WGS sequence"/>
</dbReference>
<feature type="compositionally biased region" description="Polar residues" evidence="1">
    <location>
        <begin position="589"/>
        <end position="601"/>
    </location>
</feature>
<feature type="compositionally biased region" description="Low complexity" evidence="1">
    <location>
        <begin position="721"/>
        <end position="743"/>
    </location>
</feature>
<feature type="region of interest" description="Disordered" evidence="1">
    <location>
        <begin position="682"/>
        <end position="764"/>
    </location>
</feature>